<reference evidence="2" key="1">
    <citation type="submission" date="2015-04" db="UniProtKB">
        <authorList>
            <consortium name="EnsemblPlants"/>
        </authorList>
    </citation>
    <scope>IDENTIFICATION</scope>
</reference>
<feature type="compositionally biased region" description="Gly residues" evidence="1">
    <location>
        <begin position="98"/>
        <end position="109"/>
    </location>
</feature>
<dbReference type="Gramene" id="OMERI03G21310.1">
    <property type="protein sequence ID" value="OMERI03G21310.1"/>
    <property type="gene ID" value="OMERI03G21310"/>
</dbReference>
<reference evidence="2" key="2">
    <citation type="submission" date="2018-05" db="EMBL/GenBank/DDBJ databases">
        <title>OmerRS3 (Oryza meridionalis Reference Sequence Version 3).</title>
        <authorList>
            <person name="Zhang J."/>
            <person name="Kudrna D."/>
            <person name="Lee S."/>
            <person name="Talag J."/>
            <person name="Welchert J."/>
            <person name="Wing R.A."/>
        </authorList>
    </citation>
    <scope>NUCLEOTIDE SEQUENCE [LARGE SCALE GENOMIC DNA]</scope>
    <source>
        <strain evidence="2">cv. OR44</strain>
    </source>
</reference>
<feature type="region of interest" description="Disordered" evidence="1">
    <location>
        <begin position="1"/>
        <end position="109"/>
    </location>
</feature>
<organism evidence="2">
    <name type="scientific">Oryza meridionalis</name>
    <dbReference type="NCBI Taxonomy" id="40149"/>
    <lineage>
        <taxon>Eukaryota</taxon>
        <taxon>Viridiplantae</taxon>
        <taxon>Streptophyta</taxon>
        <taxon>Embryophyta</taxon>
        <taxon>Tracheophyta</taxon>
        <taxon>Spermatophyta</taxon>
        <taxon>Magnoliopsida</taxon>
        <taxon>Liliopsida</taxon>
        <taxon>Poales</taxon>
        <taxon>Poaceae</taxon>
        <taxon>BOP clade</taxon>
        <taxon>Oryzoideae</taxon>
        <taxon>Oryzeae</taxon>
        <taxon>Oryzinae</taxon>
        <taxon>Oryza</taxon>
    </lineage>
</organism>
<dbReference type="HOGENOM" id="CLU_2188153_0_0_1"/>
<dbReference type="EnsemblPlants" id="OMERI03G21310.1">
    <property type="protein sequence ID" value="OMERI03G21310.1"/>
    <property type="gene ID" value="OMERI03G21310"/>
</dbReference>
<accession>A0A0E0D2V8</accession>
<feature type="compositionally biased region" description="Basic residues" evidence="1">
    <location>
        <begin position="68"/>
        <end position="80"/>
    </location>
</feature>
<feature type="compositionally biased region" description="Basic residues" evidence="1">
    <location>
        <begin position="24"/>
        <end position="38"/>
    </location>
</feature>
<dbReference type="AlphaFoldDB" id="A0A0E0D2V8"/>
<protein>
    <submittedName>
        <fullName evidence="2">Uncharacterized protein</fullName>
    </submittedName>
</protein>
<dbReference type="Proteomes" id="UP000008021">
    <property type="component" value="Chromosome 3"/>
</dbReference>
<proteinExistence type="predicted"/>
<feature type="compositionally biased region" description="Basic and acidic residues" evidence="1">
    <location>
        <begin position="81"/>
        <end position="94"/>
    </location>
</feature>
<evidence type="ECO:0000256" key="1">
    <source>
        <dbReference type="SAM" id="MobiDB-lite"/>
    </source>
</evidence>
<evidence type="ECO:0000313" key="3">
    <source>
        <dbReference type="Proteomes" id="UP000008021"/>
    </source>
</evidence>
<name>A0A0E0D2V8_9ORYZ</name>
<feature type="compositionally biased region" description="Basic and acidic residues" evidence="1">
    <location>
        <begin position="39"/>
        <end position="54"/>
    </location>
</feature>
<sequence>MRRMGHRASRALEAMDAAREMVGRRRGQGRKTAGKARAPKGEETPTAPEVERAGPTDGDGGGGDGRRWKERRRRRGRGRRTTIEGAEKATRAAETDGDGGGGQGGNGGG</sequence>
<keyword evidence="3" id="KW-1185">Reference proteome</keyword>
<evidence type="ECO:0000313" key="2">
    <source>
        <dbReference type="EnsemblPlants" id="OMERI03G21310.1"/>
    </source>
</evidence>